<sequence>MDLPQNISGKNTLTFSPAPTAPSHIASSGNVDASMHAPLNKDKQQPLNALPDLDTNGAPFGDHTPDSVVTITIIRDDFHVAAVPNKALIEAVNNLFLETYESYTGKGTPVMWARFLVGVMFYAVTNKDQAAKKNCPSDT</sequence>
<reference evidence="2 3" key="2">
    <citation type="submission" date="2017-10" db="EMBL/GenBank/DDBJ databases">
        <title>Extensive intraspecific genome diversity in a model arbuscular mycorrhizal fungus.</title>
        <authorList>
            <person name="Chen E.C.H."/>
            <person name="Morin E."/>
            <person name="Baudet D."/>
            <person name="Noel J."/>
            <person name="Ndikumana S."/>
            <person name="Charron P."/>
            <person name="St-Onge C."/>
            <person name="Giorgi J."/>
            <person name="Grigoriev I.V."/>
            <person name="Roux C."/>
            <person name="Martin F.M."/>
            <person name="Corradi N."/>
        </authorList>
    </citation>
    <scope>NUCLEOTIDE SEQUENCE [LARGE SCALE GENOMIC DNA]</scope>
    <source>
        <strain evidence="2 3">C2</strain>
    </source>
</reference>
<gene>
    <name evidence="2" type="ORF">RhiirC2_719050</name>
</gene>
<dbReference type="AlphaFoldDB" id="A0A2N1MFT9"/>
<dbReference type="EMBL" id="LLXL01002559">
    <property type="protein sequence ID" value="PKK60510.1"/>
    <property type="molecule type" value="Genomic_DNA"/>
</dbReference>
<evidence type="ECO:0000313" key="3">
    <source>
        <dbReference type="Proteomes" id="UP000233469"/>
    </source>
</evidence>
<comment type="caution">
    <text evidence="2">The sequence shown here is derived from an EMBL/GenBank/DDBJ whole genome shotgun (WGS) entry which is preliminary data.</text>
</comment>
<feature type="compositionally biased region" description="Polar residues" evidence="1">
    <location>
        <begin position="1"/>
        <end position="17"/>
    </location>
</feature>
<accession>A0A2N1MFT9</accession>
<dbReference type="VEuPathDB" id="FungiDB:FUN_020801"/>
<organism evidence="2 3">
    <name type="scientific">Rhizophagus irregularis</name>
    <dbReference type="NCBI Taxonomy" id="588596"/>
    <lineage>
        <taxon>Eukaryota</taxon>
        <taxon>Fungi</taxon>
        <taxon>Fungi incertae sedis</taxon>
        <taxon>Mucoromycota</taxon>
        <taxon>Glomeromycotina</taxon>
        <taxon>Glomeromycetes</taxon>
        <taxon>Glomerales</taxon>
        <taxon>Glomeraceae</taxon>
        <taxon>Rhizophagus</taxon>
    </lineage>
</organism>
<name>A0A2N1MFT9_9GLOM</name>
<evidence type="ECO:0000256" key="1">
    <source>
        <dbReference type="SAM" id="MobiDB-lite"/>
    </source>
</evidence>
<dbReference type="VEuPathDB" id="FungiDB:RhiirA1_471568"/>
<proteinExistence type="predicted"/>
<protein>
    <submittedName>
        <fullName evidence="2">Uncharacterized protein</fullName>
    </submittedName>
</protein>
<feature type="region of interest" description="Disordered" evidence="1">
    <location>
        <begin position="1"/>
        <end position="61"/>
    </location>
</feature>
<dbReference type="Proteomes" id="UP000233469">
    <property type="component" value="Unassembled WGS sequence"/>
</dbReference>
<reference evidence="2 3" key="1">
    <citation type="submission" date="2016-04" db="EMBL/GenBank/DDBJ databases">
        <title>Genome analyses suggest a sexual origin of heterokaryosis in a supposedly ancient asexual fungus.</title>
        <authorList>
            <person name="Ropars J."/>
            <person name="Sedzielewska K."/>
            <person name="Noel J."/>
            <person name="Charron P."/>
            <person name="Farinelli L."/>
            <person name="Marton T."/>
            <person name="Kruger M."/>
            <person name="Pelin A."/>
            <person name="Brachmann A."/>
            <person name="Corradi N."/>
        </authorList>
    </citation>
    <scope>NUCLEOTIDE SEQUENCE [LARGE SCALE GENOMIC DNA]</scope>
    <source>
        <strain evidence="2 3">C2</strain>
    </source>
</reference>
<evidence type="ECO:0000313" key="2">
    <source>
        <dbReference type="EMBL" id="PKK60510.1"/>
    </source>
</evidence>